<dbReference type="Gramene" id="Kaladp0070s0034.1.v1.1">
    <property type="protein sequence ID" value="Kaladp0070s0034.1.v1.1"/>
    <property type="gene ID" value="Kaladp0070s0034.v1.1"/>
</dbReference>
<protein>
    <recommendedName>
        <fullName evidence="1">HMA domain-containing protein</fullName>
    </recommendedName>
</protein>
<dbReference type="GO" id="GO:0046872">
    <property type="term" value="F:metal ion binding"/>
    <property type="evidence" value="ECO:0007669"/>
    <property type="project" value="InterPro"/>
</dbReference>
<dbReference type="InterPro" id="IPR006121">
    <property type="entry name" value="HMA_dom"/>
</dbReference>
<keyword evidence="3" id="KW-1185">Reference proteome</keyword>
<dbReference type="InterPro" id="IPR036163">
    <property type="entry name" value="HMA_dom_sf"/>
</dbReference>
<dbReference type="EnsemblPlants" id="Kaladp0070s0034.1.v1.1">
    <property type="protein sequence ID" value="Kaladp0070s0034.1.v1.1"/>
    <property type="gene ID" value="Kaladp0070s0034.v1.1"/>
</dbReference>
<dbReference type="Gene3D" id="3.30.70.100">
    <property type="match status" value="1"/>
</dbReference>
<dbReference type="Proteomes" id="UP000594263">
    <property type="component" value="Unplaced"/>
</dbReference>
<name>A0A7N0UJ12_KALFE</name>
<evidence type="ECO:0000313" key="3">
    <source>
        <dbReference type="Proteomes" id="UP000594263"/>
    </source>
</evidence>
<dbReference type="PROSITE" id="PS50846">
    <property type="entry name" value="HMA_2"/>
    <property type="match status" value="1"/>
</dbReference>
<proteinExistence type="predicted"/>
<dbReference type="SUPFAM" id="SSF55008">
    <property type="entry name" value="HMA, heavy metal-associated domain"/>
    <property type="match status" value="1"/>
</dbReference>
<organism evidence="2 3">
    <name type="scientific">Kalanchoe fedtschenkoi</name>
    <name type="common">Lavender scallops</name>
    <name type="synonym">South American air plant</name>
    <dbReference type="NCBI Taxonomy" id="63787"/>
    <lineage>
        <taxon>Eukaryota</taxon>
        <taxon>Viridiplantae</taxon>
        <taxon>Streptophyta</taxon>
        <taxon>Embryophyta</taxon>
        <taxon>Tracheophyta</taxon>
        <taxon>Spermatophyta</taxon>
        <taxon>Magnoliopsida</taxon>
        <taxon>eudicotyledons</taxon>
        <taxon>Gunneridae</taxon>
        <taxon>Pentapetalae</taxon>
        <taxon>Saxifragales</taxon>
        <taxon>Crassulaceae</taxon>
        <taxon>Kalanchoe</taxon>
    </lineage>
</organism>
<dbReference type="AlphaFoldDB" id="A0A7N0UJ12"/>
<accession>A0A7N0UJ12</accession>
<reference evidence="2" key="1">
    <citation type="submission" date="2021-01" db="UniProtKB">
        <authorList>
            <consortium name="EnsemblPlants"/>
        </authorList>
    </citation>
    <scope>IDENTIFICATION</scope>
</reference>
<feature type="domain" description="HMA" evidence="1">
    <location>
        <begin position="47"/>
        <end position="97"/>
    </location>
</feature>
<sequence>MAKVLDRTISSFVSSLTYYLFRFQDDQHMKGSRKVKYSLPKGRPLSLQTIELKVRMCCEGCERVVKRAIFKLRGISVSYKTVFEITEKNIISQLETI</sequence>
<evidence type="ECO:0000313" key="2">
    <source>
        <dbReference type="EnsemblPlants" id="Kaladp0070s0034.1.v1.1"/>
    </source>
</evidence>
<evidence type="ECO:0000259" key="1">
    <source>
        <dbReference type="PROSITE" id="PS50846"/>
    </source>
</evidence>